<evidence type="ECO:0000256" key="2">
    <source>
        <dbReference type="SAM" id="Phobius"/>
    </source>
</evidence>
<evidence type="ECO:0000256" key="1">
    <source>
        <dbReference type="SAM" id="MobiDB-lite"/>
    </source>
</evidence>
<organism evidence="3 4">
    <name type="scientific">Pyricularia oryzae</name>
    <name type="common">Rice blast fungus</name>
    <name type="synonym">Magnaporthe oryzae</name>
    <dbReference type="NCBI Taxonomy" id="318829"/>
    <lineage>
        <taxon>Eukaryota</taxon>
        <taxon>Fungi</taxon>
        <taxon>Dikarya</taxon>
        <taxon>Ascomycota</taxon>
        <taxon>Pezizomycotina</taxon>
        <taxon>Sordariomycetes</taxon>
        <taxon>Sordariomycetidae</taxon>
        <taxon>Magnaporthales</taxon>
        <taxon>Pyriculariaceae</taxon>
        <taxon>Pyricularia</taxon>
    </lineage>
</organism>
<dbReference type="Gene3D" id="3.10.129.10">
    <property type="entry name" value="Hotdog Thioesterase"/>
    <property type="match status" value="1"/>
</dbReference>
<dbReference type="InterPro" id="IPR029069">
    <property type="entry name" value="HotDog_dom_sf"/>
</dbReference>
<keyword evidence="2" id="KW-0472">Membrane</keyword>
<keyword evidence="2" id="KW-1133">Transmembrane helix</keyword>
<dbReference type="PANTHER" id="PTHR47260">
    <property type="entry name" value="UPF0644 PROTEIN PB2B4.06"/>
    <property type="match status" value="1"/>
</dbReference>
<feature type="compositionally biased region" description="Polar residues" evidence="1">
    <location>
        <begin position="44"/>
        <end position="53"/>
    </location>
</feature>
<evidence type="ECO:0000313" key="3">
    <source>
        <dbReference type="EMBL" id="QBZ65688.1"/>
    </source>
</evidence>
<keyword evidence="2" id="KW-0812">Transmembrane</keyword>
<accession>A0A4V1C853</accession>
<evidence type="ECO:0000313" key="4">
    <source>
        <dbReference type="Proteomes" id="UP000294847"/>
    </source>
</evidence>
<dbReference type="PANTHER" id="PTHR47260:SF1">
    <property type="entry name" value="UPF0644 PROTEIN PB2B4.06"/>
    <property type="match status" value="1"/>
</dbReference>
<gene>
    <name evidence="3" type="ORF">PoMZ_12651</name>
</gene>
<feature type="region of interest" description="Disordered" evidence="1">
    <location>
        <begin position="39"/>
        <end position="86"/>
    </location>
</feature>
<reference evidence="3 4" key="1">
    <citation type="journal article" date="2019" name="Mol. Biol. Evol.">
        <title>Blast fungal genomes show frequent chromosomal changes, gene gains and losses, and effector gene turnover.</title>
        <authorList>
            <person name="Gomez Luciano L.B."/>
            <person name="Jason Tsai I."/>
            <person name="Chuma I."/>
            <person name="Tosa Y."/>
            <person name="Chen Y.H."/>
            <person name="Li J.Y."/>
            <person name="Li M.Y."/>
            <person name="Jade Lu M.Y."/>
            <person name="Nakayashiki H."/>
            <person name="Li W.H."/>
        </authorList>
    </citation>
    <scope>NUCLEOTIDE SEQUENCE [LARGE SCALE GENOMIC DNA]</scope>
    <source>
        <strain evidence="3">MZ5-1-6</strain>
    </source>
</reference>
<name>A0A4V1C853_PYROR</name>
<sequence>MSFFIRPFGRSGSIVPKTPCLRRAVELAGFQPTAAKAASRGRFFSTTKTSASEQRPDPNRKPSGYHYSPTPPPSGPNPNTSAKPRRRPPYLLLSVGALLGSLYAIYLVKLLTLPPAAPGSELDAELLAEINSRGDELVEEMRRNIANPDDPDWTTIKPTDITLNGIKTPVMLAGPLSSSAGLPYHRLLLNRRTGDFHAVIYIGDGACGWPTVAHGGATATIIQTVMSTAAGMVELPASGQLEEGRLRYDPALMNHFEITYRKRLETSRFYFFSAKVEENPEEIDGFRSSFICGDVLDVMPHEAEKNNVMVTARGHFLADNKKLLPK</sequence>
<proteinExistence type="predicted"/>
<evidence type="ECO:0008006" key="5">
    <source>
        <dbReference type="Google" id="ProtNLM"/>
    </source>
</evidence>
<dbReference type="InterPro" id="IPR052061">
    <property type="entry name" value="PTE-AB_protein"/>
</dbReference>
<protein>
    <recommendedName>
        <fullName evidence="5">Thioesterase family protein</fullName>
    </recommendedName>
</protein>
<dbReference type="AlphaFoldDB" id="A0A4V1C853"/>
<dbReference type="EMBL" id="CP034210">
    <property type="protein sequence ID" value="QBZ65688.1"/>
    <property type="molecule type" value="Genomic_DNA"/>
</dbReference>
<feature type="transmembrane region" description="Helical" evidence="2">
    <location>
        <begin position="90"/>
        <end position="108"/>
    </location>
</feature>
<dbReference type="Proteomes" id="UP000294847">
    <property type="component" value="Chromosome 7"/>
</dbReference>
<dbReference type="SUPFAM" id="SSF54637">
    <property type="entry name" value="Thioesterase/thiol ester dehydrase-isomerase"/>
    <property type="match status" value="1"/>
</dbReference>